<proteinExistence type="predicted"/>
<evidence type="ECO:0000313" key="1">
    <source>
        <dbReference type="EMBL" id="KAJ1110544.1"/>
    </source>
</evidence>
<comment type="caution">
    <text evidence="1">The sequence shown here is derived from an EMBL/GenBank/DDBJ whole genome shotgun (WGS) entry which is preliminary data.</text>
</comment>
<sequence length="95" mass="10034">MHLGQSRDSPQPRVGLLECPMPVGVGGISGTAIRSALPAGLPPAAFGLQDATVPSLYGPKQVHSIYNELTGDPDMLQVVHLQLLTYNFAAPRTND</sequence>
<name>A0AAV7N5K5_PLEWA</name>
<evidence type="ECO:0000313" key="2">
    <source>
        <dbReference type="Proteomes" id="UP001066276"/>
    </source>
</evidence>
<gene>
    <name evidence="1" type="ORF">NDU88_007895</name>
</gene>
<dbReference type="AlphaFoldDB" id="A0AAV7N5K5"/>
<keyword evidence="2" id="KW-1185">Reference proteome</keyword>
<organism evidence="1 2">
    <name type="scientific">Pleurodeles waltl</name>
    <name type="common">Iberian ribbed newt</name>
    <dbReference type="NCBI Taxonomy" id="8319"/>
    <lineage>
        <taxon>Eukaryota</taxon>
        <taxon>Metazoa</taxon>
        <taxon>Chordata</taxon>
        <taxon>Craniata</taxon>
        <taxon>Vertebrata</taxon>
        <taxon>Euteleostomi</taxon>
        <taxon>Amphibia</taxon>
        <taxon>Batrachia</taxon>
        <taxon>Caudata</taxon>
        <taxon>Salamandroidea</taxon>
        <taxon>Salamandridae</taxon>
        <taxon>Pleurodelinae</taxon>
        <taxon>Pleurodeles</taxon>
    </lineage>
</organism>
<accession>A0AAV7N5K5</accession>
<dbReference type="EMBL" id="JANPWB010000013">
    <property type="protein sequence ID" value="KAJ1110544.1"/>
    <property type="molecule type" value="Genomic_DNA"/>
</dbReference>
<reference evidence="1" key="1">
    <citation type="journal article" date="2022" name="bioRxiv">
        <title>Sequencing and chromosome-scale assembly of the giantPleurodeles waltlgenome.</title>
        <authorList>
            <person name="Brown T."/>
            <person name="Elewa A."/>
            <person name="Iarovenko S."/>
            <person name="Subramanian E."/>
            <person name="Araus A.J."/>
            <person name="Petzold A."/>
            <person name="Susuki M."/>
            <person name="Suzuki K.-i.T."/>
            <person name="Hayashi T."/>
            <person name="Toyoda A."/>
            <person name="Oliveira C."/>
            <person name="Osipova E."/>
            <person name="Leigh N.D."/>
            <person name="Simon A."/>
            <person name="Yun M.H."/>
        </authorList>
    </citation>
    <scope>NUCLEOTIDE SEQUENCE</scope>
    <source>
        <strain evidence="1">20211129_DDA</strain>
        <tissue evidence="1">Liver</tissue>
    </source>
</reference>
<protein>
    <submittedName>
        <fullName evidence="1">Uncharacterized protein</fullName>
    </submittedName>
</protein>
<dbReference type="Proteomes" id="UP001066276">
    <property type="component" value="Chromosome 9"/>
</dbReference>